<dbReference type="EMBL" id="JAJSOW010000001">
    <property type="protein sequence ID" value="KAI9200551.1"/>
    <property type="molecule type" value="Genomic_DNA"/>
</dbReference>
<dbReference type="AlphaFoldDB" id="A0AAD5P5M5"/>
<evidence type="ECO:0000256" key="11">
    <source>
        <dbReference type="ARBA" id="ARBA00023242"/>
    </source>
</evidence>
<dbReference type="Gene3D" id="3.30.730.10">
    <property type="entry name" value="AP2/ERF domain"/>
    <property type="match status" value="1"/>
</dbReference>
<comment type="similarity">
    <text evidence="12">Belongs to the AP2/ERF transcription factor family. ERF subfamily.</text>
</comment>
<feature type="compositionally biased region" description="Polar residues" evidence="13">
    <location>
        <begin position="459"/>
        <end position="469"/>
    </location>
</feature>
<keyword evidence="7" id="KW-0560">Oxidoreductase</keyword>
<dbReference type="GO" id="GO:0015979">
    <property type="term" value="P:photosynthesis"/>
    <property type="evidence" value="ECO:0007669"/>
    <property type="project" value="InterPro"/>
</dbReference>
<keyword evidence="6" id="KW-0735">Signal-anchor</keyword>
<dbReference type="SUPFAM" id="SSF51735">
    <property type="entry name" value="NAD(P)-binding Rossmann-fold domains"/>
    <property type="match status" value="1"/>
</dbReference>
<dbReference type="SMART" id="SM00380">
    <property type="entry name" value="AP2"/>
    <property type="match status" value="1"/>
</dbReference>
<dbReference type="PROSITE" id="PS51032">
    <property type="entry name" value="AP2_ERF"/>
    <property type="match status" value="1"/>
</dbReference>
<keyword evidence="5" id="KW-0752">Steroid biosynthesis</keyword>
<evidence type="ECO:0000256" key="5">
    <source>
        <dbReference type="ARBA" id="ARBA00022955"/>
    </source>
</evidence>
<dbReference type="GO" id="GO:0003700">
    <property type="term" value="F:DNA-binding transcription factor activity"/>
    <property type="evidence" value="ECO:0007669"/>
    <property type="project" value="InterPro"/>
</dbReference>
<dbReference type="InterPro" id="IPR001471">
    <property type="entry name" value="AP2/ERF_dom"/>
</dbReference>
<dbReference type="GO" id="GO:0005634">
    <property type="term" value="C:nucleus"/>
    <property type="evidence" value="ECO:0007669"/>
    <property type="project" value="UniProtKB-SubCell"/>
</dbReference>
<dbReference type="Pfam" id="PF00847">
    <property type="entry name" value="AP2"/>
    <property type="match status" value="1"/>
</dbReference>
<proteinExistence type="inferred from homology"/>
<dbReference type="GO" id="GO:0003677">
    <property type="term" value="F:DNA binding"/>
    <property type="evidence" value="ECO:0007669"/>
    <property type="project" value="UniProtKB-KW"/>
</dbReference>
<keyword evidence="16" id="KW-1185">Reference proteome</keyword>
<dbReference type="InterPro" id="IPR036291">
    <property type="entry name" value="NAD(P)-bd_dom_sf"/>
</dbReference>
<evidence type="ECO:0000259" key="14">
    <source>
        <dbReference type="PROSITE" id="PS51032"/>
    </source>
</evidence>
<evidence type="ECO:0000256" key="9">
    <source>
        <dbReference type="ARBA" id="ARBA00023125"/>
    </source>
</evidence>
<keyword evidence="5" id="KW-0443">Lipid metabolism</keyword>
<evidence type="ECO:0000256" key="12">
    <source>
        <dbReference type="ARBA" id="ARBA00024343"/>
    </source>
</evidence>
<keyword evidence="10" id="KW-0804">Transcription</keyword>
<evidence type="ECO:0000256" key="6">
    <source>
        <dbReference type="ARBA" id="ARBA00022968"/>
    </source>
</evidence>
<evidence type="ECO:0000313" key="16">
    <source>
        <dbReference type="Proteomes" id="UP001064489"/>
    </source>
</evidence>
<dbReference type="FunFam" id="3.30.730.10:FF:000001">
    <property type="entry name" value="Ethylene-responsive transcription factor 2"/>
    <property type="match status" value="1"/>
</dbReference>
<evidence type="ECO:0000313" key="15">
    <source>
        <dbReference type="EMBL" id="KAI9200551.1"/>
    </source>
</evidence>
<dbReference type="InterPro" id="IPR020904">
    <property type="entry name" value="Sc_DH/Rdtase_CS"/>
</dbReference>
<organism evidence="15 16">
    <name type="scientific">Acer negundo</name>
    <name type="common">Box elder</name>
    <dbReference type="NCBI Taxonomy" id="4023"/>
    <lineage>
        <taxon>Eukaryota</taxon>
        <taxon>Viridiplantae</taxon>
        <taxon>Streptophyta</taxon>
        <taxon>Embryophyta</taxon>
        <taxon>Tracheophyta</taxon>
        <taxon>Spermatophyta</taxon>
        <taxon>Magnoliopsida</taxon>
        <taxon>eudicotyledons</taxon>
        <taxon>Gunneridae</taxon>
        <taxon>Pentapetalae</taxon>
        <taxon>rosids</taxon>
        <taxon>malvids</taxon>
        <taxon>Sapindales</taxon>
        <taxon>Sapindaceae</taxon>
        <taxon>Hippocastanoideae</taxon>
        <taxon>Acereae</taxon>
        <taxon>Acer</taxon>
    </lineage>
</organism>
<comment type="similarity">
    <text evidence="3">Belongs to the short-chain dehydrogenases/reductases (SDR) family.</text>
</comment>
<dbReference type="InterPro" id="IPR002347">
    <property type="entry name" value="SDR_fam"/>
</dbReference>
<keyword evidence="6" id="KW-0812">Transmembrane</keyword>
<dbReference type="GO" id="GO:0005829">
    <property type="term" value="C:cytosol"/>
    <property type="evidence" value="ECO:0007669"/>
    <property type="project" value="TreeGrafter"/>
</dbReference>
<keyword evidence="4" id="KW-0521">NADP</keyword>
<dbReference type="PRINTS" id="PR00367">
    <property type="entry name" value="ETHRSPELEMNT"/>
</dbReference>
<name>A0AAD5P5M5_ACENE</name>
<evidence type="ECO:0000256" key="2">
    <source>
        <dbReference type="ARBA" id="ARBA00004606"/>
    </source>
</evidence>
<dbReference type="GO" id="GO:0016020">
    <property type="term" value="C:membrane"/>
    <property type="evidence" value="ECO:0007669"/>
    <property type="project" value="UniProtKB-SubCell"/>
</dbReference>
<dbReference type="Proteomes" id="UP001064489">
    <property type="component" value="Chromosome 9"/>
</dbReference>
<dbReference type="GO" id="GO:0006694">
    <property type="term" value="P:steroid biosynthetic process"/>
    <property type="evidence" value="ECO:0007669"/>
    <property type="project" value="UniProtKB-KW"/>
</dbReference>
<dbReference type="PANTHER" id="PTHR43391:SF14">
    <property type="entry name" value="DEHYDROGENASE_REDUCTASE SDR FAMILY PROTEIN 7-LIKE"/>
    <property type="match status" value="1"/>
</dbReference>
<dbReference type="GO" id="GO:0016491">
    <property type="term" value="F:oxidoreductase activity"/>
    <property type="evidence" value="ECO:0007669"/>
    <property type="project" value="UniProtKB-KW"/>
</dbReference>
<reference evidence="15" key="2">
    <citation type="submission" date="2023-02" db="EMBL/GenBank/DDBJ databases">
        <authorList>
            <person name="Swenson N.G."/>
            <person name="Wegrzyn J.L."/>
            <person name="Mcevoy S.L."/>
        </authorList>
    </citation>
    <scope>NUCLEOTIDE SEQUENCE</scope>
    <source>
        <strain evidence="15">91603</strain>
        <tissue evidence="15">Leaf</tissue>
    </source>
</reference>
<dbReference type="PRINTS" id="PR00080">
    <property type="entry name" value="SDRFAMILY"/>
</dbReference>
<dbReference type="Pfam" id="PF00106">
    <property type="entry name" value="adh_short"/>
    <property type="match status" value="1"/>
</dbReference>
<dbReference type="CDD" id="cd00018">
    <property type="entry name" value="AP2"/>
    <property type="match status" value="1"/>
</dbReference>
<dbReference type="Pfam" id="PF02941">
    <property type="entry name" value="FeThRed_A"/>
    <property type="match status" value="1"/>
</dbReference>
<evidence type="ECO:0000256" key="7">
    <source>
        <dbReference type="ARBA" id="ARBA00023002"/>
    </source>
</evidence>
<dbReference type="Gene3D" id="2.30.30.50">
    <property type="match status" value="1"/>
</dbReference>
<comment type="caution">
    <text evidence="15">The sequence shown here is derived from an EMBL/GenBank/DDBJ whole genome shotgun (WGS) entry which is preliminary data.</text>
</comment>
<comment type="subcellular location">
    <subcellularLocation>
        <location evidence="2">Membrane</location>
        <topology evidence="2">Single-pass type II membrane protein</topology>
    </subcellularLocation>
    <subcellularLocation>
        <location evidence="1">Nucleus</location>
    </subcellularLocation>
</comment>
<protein>
    <recommendedName>
        <fullName evidence="14">AP2/ERF domain-containing protein</fullName>
    </recommendedName>
</protein>
<dbReference type="PANTHER" id="PTHR43391">
    <property type="entry name" value="RETINOL DEHYDROGENASE-RELATED"/>
    <property type="match status" value="1"/>
</dbReference>
<evidence type="ECO:0000256" key="1">
    <source>
        <dbReference type="ARBA" id="ARBA00004123"/>
    </source>
</evidence>
<dbReference type="PROSITE" id="PS00061">
    <property type="entry name" value="ADH_SHORT"/>
    <property type="match status" value="1"/>
</dbReference>
<keyword evidence="5" id="KW-0444">Lipid biosynthesis</keyword>
<keyword evidence="11" id="KW-0539">Nucleus</keyword>
<evidence type="ECO:0000256" key="10">
    <source>
        <dbReference type="ARBA" id="ARBA00023163"/>
    </source>
</evidence>
<dbReference type="Gene3D" id="3.40.50.720">
    <property type="entry name" value="NAD(P)-binding Rossmann-like Domain"/>
    <property type="match status" value="1"/>
</dbReference>
<keyword evidence="8" id="KW-0805">Transcription regulation</keyword>
<keyword evidence="9" id="KW-0238">DNA-binding</keyword>
<sequence>MENQMIENHGGVNPSSYRGIRKRKWGKWVSEIRQPGTKTRIWLGSYETPEMAAAAYDAAAFHIRGRGAQLNFPELAGSLPRPASSSAEDVQMAAQQAALSFRKPVLQMSDPGLNAGPVRVGLSPSQIQAINESPLDSPKMWMMELMAGTVFSGEETFFPDNFEWEETQQIAYEYAKRGANLVLVARREHRLRGISENARRMGAGHVIFIAADVVKEDECRRFVSEAVNIFGRVDHLVNTASLGHTFYFEEVTDTSVFPHLLDINFWGNVYPTYVALPYLHKSNGRIVVNASVENWLPLPRMSLYAAAKAALLNFYETLRFELNDEVGVTIATHGWIGSEMTSGKFMLEEGAEMQWKEEREVHVTGGPVEDFARLIVSGACRGDTYVKYPSWYDVFLIYRVFAPNVLNWTFRLLLSTHGARRTSLIGTGRPVFEATSTGRPVSESTGRPLLEGTSTWQPVAELDNNNPSLESASASTSSDEEEEAEAEAKIGSRIKVKVPLKVYHVPRVPKVDLTAMEGVLKQYVVNWKGKRISANLPYKVQFITQIEGRVRVKFFAHLKEDEFDYLD</sequence>
<reference evidence="15" key="1">
    <citation type="journal article" date="2022" name="Plant J.">
        <title>Strategies of tolerance reflected in two North American maple genomes.</title>
        <authorList>
            <person name="McEvoy S.L."/>
            <person name="Sezen U.U."/>
            <person name="Trouern-Trend A."/>
            <person name="McMahon S.M."/>
            <person name="Schaberg P.G."/>
            <person name="Yang J."/>
            <person name="Wegrzyn J.L."/>
            <person name="Swenson N.G."/>
        </authorList>
    </citation>
    <scope>NUCLEOTIDE SEQUENCE</scope>
    <source>
        <strain evidence="15">91603</strain>
    </source>
</reference>
<dbReference type="InterPro" id="IPR036955">
    <property type="entry name" value="AP2/ERF_dom_sf"/>
</dbReference>
<feature type="domain" description="AP2/ERF" evidence="14">
    <location>
        <begin position="16"/>
        <end position="73"/>
    </location>
</feature>
<gene>
    <name evidence="15" type="ORF">LWI28_009723</name>
</gene>
<evidence type="ECO:0000256" key="13">
    <source>
        <dbReference type="SAM" id="MobiDB-lite"/>
    </source>
</evidence>
<dbReference type="PRINTS" id="PR00081">
    <property type="entry name" value="GDHRDH"/>
</dbReference>
<evidence type="ECO:0000256" key="8">
    <source>
        <dbReference type="ARBA" id="ARBA00023015"/>
    </source>
</evidence>
<dbReference type="InterPro" id="IPR008990">
    <property type="entry name" value="Elect_transpt_acc-like_dom_sf"/>
</dbReference>
<dbReference type="SUPFAM" id="SSF54171">
    <property type="entry name" value="DNA-binding domain"/>
    <property type="match status" value="1"/>
</dbReference>
<dbReference type="InterPro" id="IPR016177">
    <property type="entry name" value="DNA-bd_dom_sf"/>
</dbReference>
<feature type="region of interest" description="Disordered" evidence="13">
    <location>
        <begin position="459"/>
        <end position="484"/>
    </location>
</feature>
<accession>A0AAD5P5M5</accession>
<dbReference type="SUPFAM" id="SSF50090">
    <property type="entry name" value="Electron transport accessory proteins"/>
    <property type="match status" value="1"/>
</dbReference>
<evidence type="ECO:0000256" key="3">
    <source>
        <dbReference type="ARBA" id="ARBA00006484"/>
    </source>
</evidence>
<evidence type="ECO:0000256" key="4">
    <source>
        <dbReference type="ARBA" id="ARBA00022857"/>
    </source>
</evidence>
<dbReference type="InterPro" id="IPR004207">
    <property type="entry name" value="Fd_thioredoxin_Rdtase_alpha"/>
</dbReference>